<evidence type="ECO:0000313" key="11">
    <source>
        <dbReference type="EMBL" id="PNR95463.1"/>
    </source>
</evidence>
<dbReference type="GO" id="GO:0003924">
    <property type="term" value="F:GTPase activity"/>
    <property type="evidence" value="ECO:0007669"/>
    <property type="project" value="UniProtKB-UniRule"/>
</dbReference>
<dbReference type="InterPro" id="IPR027417">
    <property type="entry name" value="P-loop_NTPase"/>
</dbReference>
<dbReference type="GO" id="GO:0005737">
    <property type="term" value="C:cytoplasm"/>
    <property type="evidence" value="ECO:0007669"/>
    <property type="project" value="UniProtKB-SubCell"/>
</dbReference>
<evidence type="ECO:0000256" key="6">
    <source>
        <dbReference type="ARBA" id="ARBA00023136"/>
    </source>
</evidence>
<dbReference type="SMART" id="SM00962">
    <property type="entry name" value="SRP54"/>
    <property type="match status" value="1"/>
</dbReference>
<dbReference type="InterPro" id="IPR013822">
    <property type="entry name" value="Signal_recog_particl_SRP54_hlx"/>
</dbReference>
<evidence type="ECO:0000256" key="8">
    <source>
        <dbReference type="ARBA" id="ARBA00048027"/>
    </source>
</evidence>
<keyword evidence="3 9" id="KW-0547">Nucleotide-binding</keyword>
<evidence type="ECO:0000256" key="7">
    <source>
        <dbReference type="ARBA" id="ARBA00023170"/>
    </source>
</evidence>
<dbReference type="GO" id="GO:0051301">
    <property type="term" value="P:cell division"/>
    <property type="evidence" value="ECO:0007669"/>
    <property type="project" value="UniProtKB-KW"/>
</dbReference>
<keyword evidence="11" id="KW-0131">Cell cycle</keyword>
<dbReference type="OrthoDB" id="9804720at2"/>
<gene>
    <name evidence="9" type="primary">ftsY</name>
    <name evidence="11" type="ORF">X929_07645</name>
</gene>
<dbReference type="PANTHER" id="PTHR43134">
    <property type="entry name" value="SIGNAL RECOGNITION PARTICLE RECEPTOR SUBUNIT ALPHA"/>
    <property type="match status" value="1"/>
</dbReference>
<organism evidence="11 12">
    <name type="scientific">Petrotoga olearia DSM 13574</name>
    <dbReference type="NCBI Taxonomy" id="1122955"/>
    <lineage>
        <taxon>Bacteria</taxon>
        <taxon>Thermotogati</taxon>
        <taxon>Thermotogota</taxon>
        <taxon>Thermotogae</taxon>
        <taxon>Petrotogales</taxon>
        <taxon>Petrotogaceae</taxon>
        <taxon>Petrotoga</taxon>
    </lineage>
</organism>
<dbReference type="EC" id="3.6.5.4" evidence="9"/>
<dbReference type="GO" id="GO:0005886">
    <property type="term" value="C:plasma membrane"/>
    <property type="evidence" value="ECO:0007669"/>
    <property type="project" value="UniProtKB-SubCell"/>
</dbReference>
<keyword evidence="11" id="KW-0132">Cell division</keyword>
<comment type="function">
    <text evidence="9">Involved in targeting and insertion of nascent membrane proteins into the cytoplasmic membrane. Acts as a receptor for the complex formed by the signal recognition particle (SRP) and the ribosome-nascent chain (RNC).</text>
</comment>
<evidence type="ECO:0000313" key="12">
    <source>
        <dbReference type="Proteomes" id="UP000236434"/>
    </source>
</evidence>
<dbReference type="InterPro" id="IPR004390">
    <property type="entry name" value="SR_rcpt_FtsY"/>
</dbReference>
<dbReference type="SUPFAM" id="SSF47364">
    <property type="entry name" value="Domain of the SRP/SRP receptor G-proteins"/>
    <property type="match status" value="1"/>
</dbReference>
<keyword evidence="1 9" id="KW-1003">Cell membrane</keyword>
<reference evidence="11 12" key="1">
    <citation type="submission" date="2013-12" db="EMBL/GenBank/DDBJ databases">
        <title>Comparative genomics of Petrotoga isolates.</title>
        <authorList>
            <person name="Nesbo C.L."/>
            <person name="Charchuk R."/>
            <person name="Chow K."/>
        </authorList>
    </citation>
    <scope>NUCLEOTIDE SEQUENCE [LARGE SCALE GENOMIC DNA]</scope>
    <source>
        <strain evidence="11 12">DSM 13574</strain>
    </source>
</reference>
<evidence type="ECO:0000256" key="3">
    <source>
        <dbReference type="ARBA" id="ARBA00022741"/>
    </source>
</evidence>
<dbReference type="Pfam" id="PF00448">
    <property type="entry name" value="SRP54"/>
    <property type="match status" value="1"/>
</dbReference>
<dbReference type="SMART" id="SM00382">
    <property type="entry name" value="AAA"/>
    <property type="match status" value="1"/>
</dbReference>
<dbReference type="GO" id="GO:0005525">
    <property type="term" value="F:GTP binding"/>
    <property type="evidence" value="ECO:0007669"/>
    <property type="project" value="UniProtKB-UniRule"/>
</dbReference>
<dbReference type="Proteomes" id="UP000236434">
    <property type="component" value="Unassembled WGS sequence"/>
</dbReference>
<evidence type="ECO:0000256" key="2">
    <source>
        <dbReference type="ARBA" id="ARBA00022490"/>
    </source>
</evidence>
<dbReference type="RefSeq" id="WP_103067385.1">
    <property type="nucleotide sequence ID" value="NZ_AZRL01000021.1"/>
</dbReference>
<dbReference type="InterPro" id="IPR042101">
    <property type="entry name" value="SRP54_N_sf"/>
</dbReference>
<feature type="binding site" evidence="9">
    <location>
        <begin position="187"/>
        <end position="191"/>
    </location>
    <ligand>
        <name>GTP</name>
        <dbReference type="ChEBI" id="CHEBI:37565"/>
    </ligand>
</feature>
<dbReference type="PROSITE" id="PS00300">
    <property type="entry name" value="SRP54"/>
    <property type="match status" value="1"/>
</dbReference>
<dbReference type="HAMAP" id="MF_00920">
    <property type="entry name" value="FtsY"/>
    <property type="match status" value="1"/>
</dbReference>
<dbReference type="InterPro" id="IPR000897">
    <property type="entry name" value="SRP54_GTPase_dom"/>
</dbReference>
<accession>A0A2K1NY54</accession>
<dbReference type="InterPro" id="IPR003593">
    <property type="entry name" value="AAA+_ATPase"/>
</dbReference>
<feature type="binding site" evidence="9">
    <location>
        <begin position="251"/>
        <end position="254"/>
    </location>
    <ligand>
        <name>GTP</name>
        <dbReference type="ChEBI" id="CHEBI:37565"/>
    </ligand>
</feature>
<keyword evidence="7 9" id="KW-0675">Receptor</keyword>
<evidence type="ECO:0000256" key="5">
    <source>
        <dbReference type="ARBA" id="ARBA00023134"/>
    </source>
</evidence>
<sequence>MGIFEKFKNGLSKARNTVFKNIKSIFSGKVLNDDVLEELEEILIMSDMGVEVSNTVLEELKSRYKKDNSYNDPLLLLRDILVENLQKDEVVNNFQQKPYVILIVGVNGSGKTTTTAKLAKMYSNQGKEVVLAAADTFRAAAIEQLKEWGNRLNTTVIAHQKGSDAAAVVYDAITHAKSKGKDVVLIDTAGRLHTKSNLMDELKKIKRVVEREVPGAPHETLLVLDGTTGQNGISQAKAFKEAIDISGIVVTKLDGTAKGGIAFAINHELNIPIKLVGFGEKEDDLQIFDPLSYCNALLGVDEIE</sequence>
<evidence type="ECO:0000256" key="9">
    <source>
        <dbReference type="HAMAP-Rule" id="MF_00920"/>
    </source>
</evidence>
<keyword evidence="4 9" id="KW-0378">Hydrolase</keyword>
<comment type="subcellular location">
    <subcellularLocation>
        <location evidence="9">Cell membrane</location>
        <topology evidence="9">Peripheral membrane protein</topology>
        <orientation evidence="9">Cytoplasmic side</orientation>
    </subcellularLocation>
    <subcellularLocation>
        <location evidence="9">Cytoplasm</location>
    </subcellularLocation>
</comment>
<feature type="domain" description="SRP54-type proteins GTP-binding" evidence="10">
    <location>
        <begin position="272"/>
        <end position="285"/>
    </location>
</feature>
<keyword evidence="5 9" id="KW-0342">GTP-binding</keyword>
<dbReference type="GO" id="GO:0005047">
    <property type="term" value="F:signal recognition particle binding"/>
    <property type="evidence" value="ECO:0007669"/>
    <property type="project" value="TreeGrafter"/>
</dbReference>
<evidence type="ECO:0000259" key="10">
    <source>
        <dbReference type="PROSITE" id="PS00300"/>
    </source>
</evidence>
<dbReference type="Gene3D" id="1.20.120.140">
    <property type="entry name" value="Signal recognition particle SRP54, nucleotide-binding domain"/>
    <property type="match status" value="1"/>
</dbReference>
<name>A0A2K1NY54_9BACT</name>
<dbReference type="EMBL" id="AZRL01000021">
    <property type="protein sequence ID" value="PNR95463.1"/>
    <property type="molecule type" value="Genomic_DNA"/>
</dbReference>
<dbReference type="NCBIfam" id="TIGR00064">
    <property type="entry name" value="ftsY"/>
    <property type="match status" value="1"/>
</dbReference>
<dbReference type="SUPFAM" id="SSF52540">
    <property type="entry name" value="P-loop containing nucleoside triphosphate hydrolases"/>
    <property type="match status" value="1"/>
</dbReference>
<comment type="caution">
    <text evidence="11">The sequence shown here is derived from an EMBL/GenBank/DDBJ whole genome shotgun (WGS) entry which is preliminary data.</text>
</comment>
<dbReference type="FunFam" id="3.40.50.300:FF:000053">
    <property type="entry name" value="Signal recognition particle receptor FtsY"/>
    <property type="match status" value="1"/>
</dbReference>
<evidence type="ECO:0000256" key="4">
    <source>
        <dbReference type="ARBA" id="ARBA00022801"/>
    </source>
</evidence>
<comment type="subunit">
    <text evidence="9">Part of the signal recognition particle protein translocation system, which is composed of SRP and FtsY.</text>
</comment>
<dbReference type="Pfam" id="PF02881">
    <property type="entry name" value="SRP54_N"/>
    <property type="match status" value="1"/>
</dbReference>
<proteinExistence type="inferred from homology"/>
<protein>
    <recommendedName>
        <fullName evidence="9">Signal recognition particle receptor FtsY</fullName>
        <shortName evidence="9">SRP receptor</shortName>
        <ecNumber evidence="9">3.6.5.4</ecNumber>
    </recommendedName>
</protein>
<dbReference type="Gene3D" id="3.40.50.300">
    <property type="entry name" value="P-loop containing nucleotide triphosphate hydrolases"/>
    <property type="match status" value="1"/>
</dbReference>
<dbReference type="CDD" id="cd17874">
    <property type="entry name" value="FtsY"/>
    <property type="match status" value="1"/>
</dbReference>
<dbReference type="PANTHER" id="PTHR43134:SF1">
    <property type="entry name" value="SIGNAL RECOGNITION PARTICLE RECEPTOR SUBUNIT ALPHA"/>
    <property type="match status" value="1"/>
</dbReference>
<dbReference type="SMART" id="SM00963">
    <property type="entry name" value="SRP54_N"/>
    <property type="match status" value="1"/>
</dbReference>
<dbReference type="InterPro" id="IPR036225">
    <property type="entry name" value="SRP/SRP_N"/>
</dbReference>
<keyword evidence="6 9" id="KW-0472">Membrane</keyword>
<dbReference type="AlphaFoldDB" id="A0A2K1NY54"/>
<feature type="binding site" evidence="9">
    <location>
        <begin position="105"/>
        <end position="112"/>
    </location>
    <ligand>
        <name>GTP</name>
        <dbReference type="ChEBI" id="CHEBI:37565"/>
    </ligand>
</feature>
<dbReference type="GO" id="GO:0006614">
    <property type="term" value="P:SRP-dependent cotranslational protein targeting to membrane"/>
    <property type="evidence" value="ECO:0007669"/>
    <property type="project" value="InterPro"/>
</dbReference>
<keyword evidence="2 9" id="KW-0963">Cytoplasm</keyword>
<comment type="catalytic activity">
    <reaction evidence="8 9">
        <text>GTP + H2O = GDP + phosphate + H(+)</text>
        <dbReference type="Rhea" id="RHEA:19669"/>
        <dbReference type="ChEBI" id="CHEBI:15377"/>
        <dbReference type="ChEBI" id="CHEBI:15378"/>
        <dbReference type="ChEBI" id="CHEBI:37565"/>
        <dbReference type="ChEBI" id="CHEBI:43474"/>
        <dbReference type="ChEBI" id="CHEBI:58189"/>
        <dbReference type="EC" id="3.6.5.4"/>
    </reaction>
</comment>
<evidence type="ECO:0000256" key="1">
    <source>
        <dbReference type="ARBA" id="ARBA00022475"/>
    </source>
</evidence>
<comment type="similarity">
    <text evidence="9">Belongs to the GTP-binding SRP family. FtsY subfamily.</text>
</comment>